<evidence type="ECO:0000313" key="2">
    <source>
        <dbReference type="Proteomes" id="UP000830395"/>
    </source>
</evidence>
<organism evidence="1 2">
    <name type="scientific">Pangasius djambal</name>
    <dbReference type="NCBI Taxonomy" id="1691987"/>
    <lineage>
        <taxon>Eukaryota</taxon>
        <taxon>Metazoa</taxon>
        <taxon>Chordata</taxon>
        <taxon>Craniata</taxon>
        <taxon>Vertebrata</taxon>
        <taxon>Euteleostomi</taxon>
        <taxon>Actinopterygii</taxon>
        <taxon>Neopterygii</taxon>
        <taxon>Teleostei</taxon>
        <taxon>Ostariophysi</taxon>
        <taxon>Siluriformes</taxon>
        <taxon>Pangasiidae</taxon>
        <taxon>Pangasius</taxon>
    </lineage>
</organism>
<reference evidence="1" key="1">
    <citation type="submission" date="2020-02" db="EMBL/GenBank/DDBJ databases">
        <title>Genome sequencing of the panga catfish, Pangasius djambal.</title>
        <authorList>
            <person name="Wen M."/>
            <person name="Zahm M."/>
            <person name="Roques C."/>
            <person name="Cabau C."/>
            <person name="Klopp C."/>
            <person name="Donnadieu C."/>
            <person name="Jouanno E."/>
            <person name="Avarre J.-C."/>
            <person name="Campet M."/>
            <person name="Ha T."/>
            <person name="Dugue R."/>
            <person name="Lampietro C."/>
            <person name="Louis A."/>
            <person name="Herpin A."/>
            <person name="Echchiki A."/>
            <person name="Berthelot C."/>
            <person name="Parey E."/>
            <person name="Roest-Crollius H."/>
            <person name="Braasch I."/>
            <person name="Postlethwait J.H."/>
            <person name="Bobe J."/>
            <person name="Montfort J."/>
            <person name="Bouchez O."/>
            <person name="Begum T."/>
            <person name="Schartl M."/>
            <person name="Gustiano R."/>
            <person name="Guiguen Y."/>
        </authorList>
    </citation>
    <scope>NUCLEOTIDE SEQUENCE</scope>
    <source>
        <strain evidence="1">Pdj_M5554</strain>
    </source>
</reference>
<gene>
    <name evidence="1" type="ORF">PDJAM_G00114930</name>
</gene>
<evidence type="ECO:0000313" key="1">
    <source>
        <dbReference type="EMBL" id="MCJ8744121.1"/>
    </source>
</evidence>
<protein>
    <submittedName>
        <fullName evidence="1">Uncharacterized protein</fullName>
    </submittedName>
</protein>
<comment type="caution">
    <text evidence="1">The sequence shown here is derived from an EMBL/GenBank/DDBJ whole genome shotgun (WGS) entry which is preliminary data.</text>
</comment>
<proteinExistence type="predicted"/>
<name>A0ACC5ZAF4_9TELE</name>
<dbReference type="EMBL" id="CM040994">
    <property type="protein sequence ID" value="MCJ8744121.1"/>
    <property type="molecule type" value="Genomic_DNA"/>
</dbReference>
<dbReference type="Proteomes" id="UP000830395">
    <property type="component" value="Chromosome 20"/>
</dbReference>
<accession>A0ACC5ZAF4</accession>
<sequence length="79" mass="8855">MHDSSRAEDDDDEDRSLSAARRLFCDVTALNRADGVFPFLHRSVRNSSLGGCDARRTRRQSFMSPLSWSSPMMPQCCGS</sequence>
<keyword evidence="2" id="KW-1185">Reference proteome</keyword>